<dbReference type="AlphaFoldDB" id="A0A5B7J4B9"/>
<accession>A0A5B7J4B9</accession>
<organism evidence="1 2">
    <name type="scientific">Portunus trituberculatus</name>
    <name type="common">Swimming crab</name>
    <name type="synonym">Neptunus trituberculatus</name>
    <dbReference type="NCBI Taxonomy" id="210409"/>
    <lineage>
        <taxon>Eukaryota</taxon>
        <taxon>Metazoa</taxon>
        <taxon>Ecdysozoa</taxon>
        <taxon>Arthropoda</taxon>
        <taxon>Crustacea</taxon>
        <taxon>Multicrustacea</taxon>
        <taxon>Malacostraca</taxon>
        <taxon>Eumalacostraca</taxon>
        <taxon>Eucarida</taxon>
        <taxon>Decapoda</taxon>
        <taxon>Pleocyemata</taxon>
        <taxon>Brachyura</taxon>
        <taxon>Eubrachyura</taxon>
        <taxon>Portunoidea</taxon>
        <taxon>Portunidae</taxon>
        <taxon>Portuninae</taxon>
        <taxon>Portunus</taxon>
    </lineage>
</organism>
<comment type="caution">
    <text evidence="1">The sequence shown here is derived from an EMBL/GenBank/DDBJ whole genome shotgun (WGS) entry which is preliminary data.</text>
</comment>
<protein>
    <submittedName>
        <fullName evidence="1">Uncharacterized protein</fullName>
    </submittedName>
</protein>
<keyword evidence="2" id="KW-1185">Reference proteome</keyword>
<name>A0A5B7J4B9_PORTR</name>
<evidence type="ECO:0000313" key="2">
    <source>
        <dbReference type="Proteomes" id="UP000324222"/>
    </source>
</evidence>
<dbReference type="EMBL" id="VSRR010078951">
    <property type="protein sequence ID" value="MPC88786.1"/>
    <property type="molecule type" value="Genomic_DNA"/>
</dbReference>
<dbReference type="Proteomes" id="UP000324222">
    <property type="component" value="Unassembled WGS sequence"/>
</dbReference>
<sequence>MKENICSNNASLLVDIGQRGELSTPEAQCTHGLSRTGYRNTPSAHLLTSHPMHLLLRWLVAYHFAST</sequence>
<gene>
    <name evidence="1" type="ORF">E2C01_083707</name>
</gene>
<reference evidence="1 2" key="1">
    <citation type="submission" date="2019-05" db="EMBL/GenBank/DDBJ databases">
        <title>Another draft genome of Portunus trituberculatus and its Hox gene families provides insights of decapod evolution.</title>
        <authorList>
            <person name="Jeong J.-H."/>
            <person name="Song I."/>
            <person name="Kim S."/>
            <person name="Choi T."/>
            <person name="Kim D."/>
            <person name="Ryu S."/>
            <person name="Kim W."/>
        </authorList>
    </citation>
    <scope>NUCLEOTIDE SEQUENCE [LARGE SCALE GENOMIC DNA]</scope>
    <source>
        <tissue evidence="1">Muscle</tissue>
    </source>
</reference>
<proteinExistence type="predicted"/>
<evidence type="ECO:0000313" key="1">
    <source>
        <dbReference type="EMBL" id="MPC88786.1"/>
    </source>
</evidence>